<dbReference type="AlphaFoldDB" id="A0A511QUB5"/>
<dbReference type="Proteomes" id="UP000321113">
    <property type="component" value="Unassembled WGS sequence"/>
</dbReference>
<sequence length="143" mass="15938">MTKNRLNNSANCQPDRGVTVRCDKGTIEAEERVEPIPMVNVYKDVITAIRVGKFILTATGSRTLPIAIPAPINTVPKYKVATLPMERRHTPKNMENRARQTLFFKPNRVRTVKASGDIKAKESSGSEESMPKIVELRCSSTII</sequence>
<comment type="caution">
    <text evidence="1">The sequence shown here is derived from an EMBL/GenBank/DDBJ whole genome shotgun (WGS) entry which is preliminary data.</text>
</comment>
<accession>A0A511QUB5</accession>
<proteinExistence type="predicted"/>
<evidence type="ECO:0000313" key="2">
    <source>
        <dbReference type="Proteomes" id="UP000321113"/>
    </source>
</evidence>
<gene>
    <name evidence="1" type="ORF">VSU01S_28620</name>
</gene>
<keyword evidence="2" id="KW-1185">Reference proteome</keyword>
<evidence type="ECO:0000313" key="1">
    <source>
        <dbReference type="EMBL" id="GEM80617.1"/>
    </source>
</evidence>
<reference evidence="1 2" key="1">
    <citation type="submission" date="2019-07" db="EMBL/GenBank/DDBJ databases">
        <title>Whole genome shotgun sequence of Vibrio superstes NBRC 103154.</title>
        <authorList>
            <person name="Hosoyama A."/>
            <person name="Uohara A."/>
            <person name="Ohji S."/>
            <person name="Ichikawa N."/>
        </authorList>
    </citation>
    <scope>NUCLEOTIDE SEQUENCE [LARGE SCALE GENOMIC DNA]</scope>
    <source>
        <strain evidence="1 2">NBRC 103154</strain>
    </source>
</reference>
<dbReference type="EMBL" id="BJXK01000012">
    <property type="protein sequence ID" value="GEM80617.1"/>
    <property type="molecule type" value="Genomic_DNA"/>
</dbReference>
<organism evidence="1 2">
    <name type="scientific">Vibrio superstes NBRC 103154</name>
    <dbReference type="NCBI Taxonomy" id="1219062"/>
    <lineage>
        <taxon>Bacteria</taxon>
        <taxon>Pseudomonadati</taxon>
        <taxon>Pseudomonadota</taxon>
        <taxon>Gammaproteobacteria</taxon>
        <taxon>Vibrionales</taxon>
        <taxon>Vibrionaceae</taxon>
        <taxon>Vibrio</taxon>
    </lineage>
</organism>
<name>A0A511QUB5_9VIBR</name>
<protein>
    <submittedName>
        <fullName evidence="1">Uncharacterized protein</fullName>
    </submittedName>
</protein>